<dbReference type="InParanoid" id="A0A409Y190"/>
<dbReference type="EMBL" id="NHYE01001328">
    <property type="protein sequence ID" value="PPQ96772.1"/>
    <property type="molecule type" value="Genomic_DNA"/>
</dbReference>
<accession>A0A409Y190</accession>
<feature type="region of interest" description="Disordered" evidence="1">
    <location>
        <begin position="132"/>
        <end position="158"/>
    </location>
</feature>
<organism evidence="3 4">
    <name type="scientific">Gymnopilus dilepis</name>
    <dbReference type="NCBI Taxonomy" id="231916"/>
    <lineage>
        <taxon>Eukaryota</taxon>
        <taxon>Fungi</taxon>
        <taxon>Dikarya</taxon>
        <taxon>Basidiomycota</taxon>
        <taxon>Agaricomycotina</taxon>
        <taxon>Agaricomycetes</taxon>
        <taxon>Agaricomycetidae</taxon>
        <taxon>Agaricales</taxon>
        <taxon>Agaricineae</taxon>
        <taxon>Hymenogastraceae</taxon>
        <taxon>Gymnopilus</taxon>
    </lineage>
</organism>
<feature type="transmembrane region" description="Helical" evidence="2">
    <location>
        <begin position="6"/>
        <end position="30"/>
    </location>
</feature>
<dbReference type="Proteomes" id="UP000284706">
    <property type="component" value="Unassembled WGS sequence"/>
</dbReference>
<keyword evidence="2" id="KW-0812">Transmembrane</keyword>
<dbReference type="AlphaFoldDB" id="A0A409Y190"/>
<gene>
    <name evidence="3" type="ORF">CVT26_006271</name>
</gene>
<evidence type="ECO:0000256" key="2">
    <source>
        <dbReference type="SAM" id="Phobius"/>
    </source>
</evidence>
<comment type="caution">
    <text evidence="3">The sequence shown here is derived from an EMBL/GenBank/DDBJ whole genome shotgun (WGS) entry which is preliminary data.</text>
</comment>
<keyword evidence="2" id="KW-0472">Membrane</keyword>
<protein>
    <submittedName>
        <fullName evidence="3">Uncharacterized protein</fullName>
    </submittedName>
</protein>
<evidence type="ECO:0000313" key="3">
    <source>
        <dbReference type="EMBL" id="PPQ96772.1"/>
    </source>
</evidence>
<sequence>MPDSLDLVSFYAPCLLVAIMMLGPRILVFLQMIYSSHRFYNPVEPWLSTPTRYAAILEATRKICKGHFALRFGTTPQSRLKVSAKQLIPLMGHGFVGTNGTLNASKQLSAVRRRRAAEQADRRSAAKTRILQQAPNGAKKISKRRSKHDVEGIDLTSN</sequence>
<evidence type="ECO:0000256" key="1">
    <source>
        <dbReference type="SAM" id="MobiDB-lite"/>
    </source>
</evidence>
<evidence type="ECO:0000313" key="4">
    <source>
        <dbReference type="Proteomes" id="UP000284706"/>
    </source>
</evidence>
<reference evidence="3 4" key="1">
    <citation type="journal article" date="2018" name="Evol. Lett.">
        <title>Horizontal gene cluster transfer increased hallucinogenic mushroom diversity.</title>
        <authorList>
            <person name="Reynolds H.T."/>
            <person name="Vijayakumar V."/>
            <person name="Gluck-Thaler E."/>
            <person name="Korotkin H.B."/>
            <person name="Matheny P.B."/>
            <person name="Slot J.C."/>
        </authorList>
    </citation>
    <scope>NUCLEOTIDE SEQUENCE [LARGE SCALE GENOMIC DNA]</scope>
    <source>
        <strain evidence="3 4">SRW20</strain>
    </source>
</reference>
<proteinExistence type="predicted"/>
<keyword evidence="2" id="KW-1133">Transmembrane helix</keyword>
<keyword evidence="4" id="KW-1185">Reference proteome</keyword>
<name>A0A409Y190_9AGAR</name>